<reference evidence="1" key="1">
    <citation type="submission" date="2014-11" db="EMBL/GenBank/DDBJ databases">
        <authorList>
            <person name="Amaro Gonzalez C."/>
        </authorList>
    </citation>
    <scope>NUCLEOTIDE SEQUENCE</scope>
</reference>
<dbReference type="AlphaFoldDB" id="A0A0E9WY04"/>
<proteinExistence type="predicted"/>
<reference evidence="1" key="2">
    <citation type="journal article" date="2015" name="Fish Shellfish Immunol.">
        <title>Early steps in the European eel (Anguilla anguilla)-Vibrio vulnificus interaction in the gills: Role of the RtxA13 toxin.</title>
        <authorList>
            <person name="Callol A."/>
            <person name="Pajuelo D."/>
            <person name="Ebbesson L."/>
            <person name="Teles M."/>
            <person name="MacKenzie S."/>
            <person name="Amaro C."/>
        </authorList>
    </citation>
    <scope>NUCLEOTIDE SEQUENCE</scope>
</reference>
<dbReference type="EMBL" id="GBXM01014082">
    <property type="protein sequence ID" value="JAH94495.1"/>
    <property type="molecule type" value="Transcribed_RNA"/>
</dbReference>
<name>A0A0E9WY04_ANGAN</name>
<protein>
    <submittedName>
        <fullName evidence="1">Uncharacterized protein</fullName>
    </submittedName>
</protein>
<organism evidence="1">
    <name type="scientific">Anguilla anguilla</name>
    <name type="common">European freshwater eel</name>
    <name type="synonym">Muraena anguilla</name>
    <dbReference type="NCBI Taxonomy" id="7936"/>
    <lineage>
        <taxon>Eukaryota</taxon>
        <taxon>Metazoa</taxon>
        <taxon>Chordata</taxon>
        <taxon>Craniata</taxon>
        <taxon>Vertebrata</taxon>
        <taxon>Euteleostomi</taxon>
        <taxon>Actinopterygii</taxon>
        <taxon>Neopterygii</taxon>
        <taxon>Teleostei</taxon>
        <taxon>Anguilliformes</taxon>
        <taxon>Anguillidae</taxon>
        <taxon>Anguilla</taxon>
    </lineage>
</organism>
<accession>A0A0E9WY04</accession>
<evidence type="ECO:0000313" key="1">
    <source>
        <dbReference type="EMBL" id="JAH94495.1"/>
    </source>
</evidence>
<sequence>MSELIACAFEYRLSCPVSVVFTTFKSCFHFPSTGNKIPNCPCFSEIECLTLEEKQLYWLGHCCHSQIRPMVGCLPLEQKYLLVRKSLS</sequence>